<dbReference type="PANTHER" id="PTHR23513:SF6">
    <property type="entry name" value="MAJOR FACILITATOR SUPERFAMILY ASSOCIATED DOMAIN-CONTAINING PROTEIN"/>
    <property type="match status" value="1"/>
</dbReference>
<evidence type="ECO:0000313" key="10">
    <source>
        <dbReference type="Proteomes" id="UP001500888"/>
    </source>
</evidence>
<feature type="transmembrane region" description="Helical" evidence="7">
    <location>
        <begin position="87"/>
        <end position="111"/>
    </location>
</feature>
<evidence type="ECO:0000256" key="2">
    <source>
        <dbReference type="ARBA" id="ARBA00022448"/>
    </source>
</evidence>
<keyword evidence="4 7" id="KW-0812">Transmembrane</keyword>
<keyword evidence="10" id="KW-1185">Reference proteome</keyword>
<gene>
    <name evidence="9" type="ORF">GCM10022226_63730</name>
</gene>
<feature type="domain" description="Major facilitator superfamily (MFS) profile" evidence="8">
    <location>
        <begin position="56"/>
        <end position="245"/>
    </location>
</feature>
<feature type="transmembrane region" description="Helical" evidence="7">
    <location>
        <begin position="153"/>
        <end position="173"/>
    </location>
</feature>
<accession>A0ABP7J370</accession>
<feature type="transmembrane region" description="Helical" evidence="7">
    <location>
        <begin position="217"/>
        <end position="234"/>
    </location>
</feature>
<dbReference type="InterPro" id="IPR036259">
    <property type="entry name" value="MFS_trans_sf"/>
</dbReference>
<dbReference type="PROSITE" id="PS50850">
    <property type="entry name" value="MFS"/>
    <property type="match status" value="1"/>
</dbReference>
<dbReference type="InterPro" id="IPR010290">
    <property type="entry name" value="TM_effector"/>
</dbReference>
<keyword evidence="2" id="KW-0813">Transport</keyword>
<dbReference type="SUPFAM" id="SSF103473">
    <property type="entry name" value="MFS general substrate transporter"/>
    <property type="match status" value="1"/>
</dbReference>
<keyword evidence="6 7" id="KW-0472">Membrane</keyword>
<evidence type="ECO:0000256" key="1">
    <source>
        <dbReference type="ARBA" id="ARBA00004651"/>
    </source>
</evidence>
<dbReference type="InterPro" id="IPR020846">
    <property type="entry name" value="MFS_dom"/>
</dbReference>
<dbReference type="Gene3D" id="1.20.1250.20">
    <property type="entry name" value="MFS general substrate transporter like domains"/>
    <property type="match status" value="1"/>
</dbReference>
<keyword evidence="3" id="KW-1003">Cell membrane</keyword>
<evidence type="ECO:0000313" key="9">
    <source>
        <dbReference type="EMBL" id="GAA3833626.1"/>
    </source>
</evidence>
<feature type="transmembrane region" description="Helical" evidence="7">
    <location>
        <begin position="185"/>
        <end position="205"/>
    </location>
</feature>
<evidence type="ECO:0000256" key="5">
    <source>
        <dbReference type="ARBA" id="ARBA00022989"/>
    </source>
</evidence>
<evidence type="ECO:0000256" key="6">
    <source>
        <dbReference type="ARBA" id="ARBA00023136"/>
    </source>
</evidence>
<evidence type="ECO:0000256" key="4">
    <source>
        <dbReference type="ARBA" id="ARBA00022692"/>
    </source>
</evidence>
<proteinExistence type="predicted"/>
<dbReference type="EMBL" id="BAAAZR010000035">
    <property type="protein sequence ID" value="GAA3833626.1"/>
    <property type="molecule type" value="Genomic_DNA"/>
</dbReference>
<protein>
    <recommendedName>
        <fullName evidence="8">Major facilitator superfamily (MFS) profile domain-containing protein</fullName>
    </recommendedName>
</protein>
<comment type="subcellular location">
    <subcellularLocation>
        <location evidence="1">Cell membrane</location>
        <topology evidence="1">Multi-pass membrane protein</topology>
    </subcellularLocation>
</comment>
<evidence type="ECO:0000259" key="8">
    <source>
        <dbReference type="PROSITE" id="PS50850"/>
    </source>
</evidence>
<feature type="transmembrane region" description="Helical" evidence="7">
    <location>
        <begin position="123"/>
        <end position="141"/>
    </location>
</feature>
<dbReference type="Proteomes" id="UP001500888">
    <property type="component" value="Unassembled WGS sequence"/>
</dbReference>
<evidence type="ECO:0000256" key="7">
    <source>
        <dbReference type="SAM" id="Phobius"/>
    </source>
</evidence>
<sequence>MLTAPVALVTDAASFLVSAVCLRSIRSPEKTDPSDAPTGLLIDIREGIRAVVTHRVLRVLIAAGVVLNFASAAQTALYVLFAVKTLGLPAGVVGLLTASFGAGGLLGAAVAPRLARRFTENRVILGAVIVFPLESAALALAHGSSSVLVPSLMAAYAISGVATVVFSVCYGAVQLRESPPEMLGRVNAIMTVSTLGIMTLGGVVGGVLGEVIGLRPTLWTCALLTLSAIPLIWLSPLRRPLPTTP</sequence>
<dbReference type="Pfam" id="PF05977">
    <property type="entry name" value="MFS_3"/>
    <property type="match status" value="1"/>
</dbReference>
<reference evidence="10" key="1">
    <citation type="journal article" date="2019" name="Int. J. Syst. Evol. Microbiol.">
        <title>The Global Catalogue of Microorganisms (GCM) 10K type strain sequencing project: providing services to taxonomists for standard genome sequencing and annotation.</title>
        <authorList>
            <consortium name="The Broad Institute Genomics Platform"/>
            <consortium name="The Broad Institute Genome Sequencing Center for Infectious Disease"/>
            <person name="Wu L."/>
            <person name="Ma J."/>
        </authorList>
    </citation>
    <scope>NUCLEOTIDE SEQUENCE [LARGE SCALE GENOMIC DNA]</scope>
    <source>
        <strain evidence="10">JCM 16908</strain>
    </source>
</reference>
<feature type="transmembrane region" description="Helical" evidence="7">
    <location>
        <begin position="59"/>
        <end position="81"/>
    </location>
</feature>
<dbReference type="PANTHER" id="PTHR23513">
    <property type="entry name" value="INTEGRAL MEMBRANE EFFLUX PROTEIN-RELATED"/>
    <property type="match status" value="1"/>
</dbReference>
<keyword evidence="5 7" id="KW-1133">Transmembrane helix</keyword>
<comment type="caution">
    <text evidence="9">The sequence shown here is derived from an EMBL/GenBank/DDBJ whole genome shotgun (WGS) entry which is preliminary data.</text>
</comment>
<evidence type="ECO:0000256" key="3">
    <source>
        <dbReference type="ARBA" id="ARBA00022475"/>
    </source>
</evidence>
<organism evidence="9 10">
    <name type="scientific">Sphaerisporangium flaviroseum</name>
    <dbReference type="NCBI Taxonomy" id="509199"/>
    <lineage>
        <taxon>Bacteria</taxon>
        <taxon>Bacillati</taxon>
        <taxon>Actinomycetota</taxon>
        <taxon>Actinomycetes</taxon>
        <taxon>Streptosporangiales</taxon>
        <taxon>Streptosporangiaceae</taxon>
        <taxon>Sphaerisporangium</taxon>
    </lineage>
</organism>
<name>A0ABP7J370_9ACTN</name>
<dbReference type="RefSeq" id="WP_344948722.1">
    <property type="nucleotide sequence ID" value="NZ_BAAAZR010000035.1"/>
</dbReference>